<dbReference type="PANTHER" id="PTHR37946:SF1">
    <property type="entry name" value="SLL1969 PROTEIN"/>
    <property type="match status" value="1"/>
</dbReference>
<dbReference type="Gene3D" id="3.40.50.1820">
    <property type="entry name" value="alpha/beta hydrolase"/>
    <property type="match status" value="1"/>
</dbReference>
<dbReference type="SUPFAM" id="SSF53474">
    <property type="entry name" value="alpha/beta-Hydrolases"/>
    <property type="match status" value="1"/>
</dbReference>
<evidence type="ECO:0000313" key="2">
    <source>
        <dbReference type="Proteomes" id="UP000001441"/>
    </source>
</evidence>
<dbReference type="PANTHER" id="PTHR37946">
    <property type="entry name" value="SLL1969 PROTEIN"/>
    <property type="match status" value="1"/>
</dbReference>
<keyword evidence="1" id="KW-0614">Plasmid</keyword>
<proteinExistence type="predicted"/>
<gene>
    <name evidence="1" type="ordered locus">Alvin_3300</name>
</gene>
<protein>
    <submittedName>
        <fullName evidence="1">Lipase, class 2</fullName>
    </submittedName>
</protein>
<organism evidence="1 2">
    <name type="scientific">Allochromatium vinosum (strain ATCC 17899 / DSM 180 / NBRC 103801 / NCIMB 10441 / D)</name>
    <name type="common">Chromatium vinosum</name>
    <dbReference type="NCBI Taxonomy" id="572477"/>
    <lineage>
        <taxon>Bacteria</taxon>
        <taxon>Pseudomonadati</taxon>
        <taxon>Pseudomonadota</taxon>
        <taxon>Gammaproteobacteria</taxon>
        <taxon>Chromatiales</taxon>
        <taxon>Chromatiaceae</taxon>
        <taxon>Allochromatium</taxon>
    </lineage>
</organism>
<dbReference type="RefSeq" id="WP_012979615.1">
    <property type="nucleotide sequence ID" value="NC_013862.1"/>
</dbReference>
<geneLocation type="plasmid" evidence="1 2">
    <name>pALVIN02</name>
</geneLocation>
<dbReference type="InterPro" id="IPR029058">
    <property type="entry name" value="AB_hydrolase_fold"/>
</dbReference>
<dbReference type="HOGENOM" id="CLU_029537_5_0_6"/>
<dbReference type="OrthoDB" id="869379at2"/>
<name>D3RWH8_ALLVD</name>
<evidence type="ECO:0000313" key="1">
    <source>
        <dbReference type="EMBL" id="ADC64190.1"/>
    </source>
</evidence>
<accession>D3RWH8</accession>
<dbReference type="AlphaFoldDB" id="D3RWH8"/>
<dbReference type="Pfam" id="PF02089">
    <property type="entry name" value="Palm_thioest"/>
    <property type="match status" value="1"/>
</dbReference>
<dbReference type="ESTHER" id="allvd-d3rwh8">
    <property type="family name" value="Lipase_2"/>
</dbReference>
<keyword evidence="2" id="KW-1185">Reference proteome</keyword>
<dbReference type="EMBL" id="CP001898">
    <property type="protein sequence ID" value="ADC64190.1"/>
    <property type="molecule type" value="Genomic_DNA"/>
</dbReference>
<dbReference type="eggNOG" id="COG1075">
    <property type="taxonomic scope" value="Bacteria"/>
</dbReference>
<reference evidence="1 2" key="1">
    <citation type="journal article" date="2011" name="Stand. Genomic Sci.">
        <title>Complete genome sequence of Allochromatium vinosum DSM 180(T).</title>
        <authorList>
            <person name="Weissgerber T."/>
            <person name="Zigann R."/>
            <person name="Bruce D."/>
            <person name="Chang Y.J."/>
            <person name="Detter J.C."/>
            <person name="Han C."/>
            <person name="Hauser L."/>
            <person name="Jeffries C.D."/>
            <person name="Land M."/>
            <person name="Munk A.C."/>
            <person name="Tapia R."/>
            <person name="Dahl C."/>
        </authorList>
    </citation>
    <scope>NUCLEOTIDE SEQUENCE [LARGE SCALE GENOMIC DNA]</scope>
    <source>
        <strain evidence="2">ATCC 17899 / DSM 180 / NBRC 103801 / NCIMB 10441 / D</strain>
        <plasmid evidence="2">Plasmid pALVIN02</plasmid>
    </source>
</reference>
<dbReference type="Proteomes" id="UP000001441">
    <property type="component" value="Plasmid pALVIN02"/>
</dbReference>
<sequence length="197" mass="22083">MSDSKNIVLVHGIFDTERIFKNVSNLMTAHGYKTFSINLRPNYGIAGIEDLAFQLKIFAESKIPRGEQFSLIGFSMGGIVSRHYLQNLGGTNNVNKFIAVSSPHYGTVLSYLLPLKGSLQMRPGSTYLRNLNSNVDSLLPVRPVSFWTKYDQMIIPQKSAIMSVGDSVQMPIFPHRRMVTSKLASHALVECIRKNEF</sequence>
<dbReference type="KEGG" id="alv:Alvin_3300"/>